<dbReference type="GO" id="GO:0005886">
    <property type="term" value="C:plasma membrane"/>
    <property type="evidence" value="ECO:0007669"/>
    <property type="project" value="InterPro"/>
</dbReference>
<dbReference type="HOGENOM" id="CLU_002997_1_1_10"/>
<evidence type="ECO:0000313" key="8">
    <source>
        <dbReference type="EMBL" id="AHF14005.1"/>
    </source>
</evidence>
<evidence type="ECO:0000256" key="6">
    <source>
        <dbReference type="SAM" id="Phobius"/>
    </source>
</evidence>
<evidence type="ECO:0000256" key="2">
    <source>
        <dbReference type="ARBA" id="ARBA00022692"/>
    </source>
</evidence>
<organism evidence="8 9">
    <name type="scientific">Barnesiella viscericola DSM 18177</name>
    <dbReference type="NCBI Taxonomy" id="880074"/>
    <lineage>
        <taxon>Bacteria</taxon>
        <taxon>Pseudomonadati</taxon>
        <taxon>Bacteroidota</taxon>
        <taxon>Bacteroidia</taxon>
        <taxon>Bacteroidales</taxon>
        <taxon>Barnesiellaceae</taxon>
        <taxon>Barnesiella</taxon>
    </lineage>
</organism>
<comment type="subcellular location">
    <subcellularLocation>
        <location evidence="1">Membrane</location>
        <topology evidence="1">Single-pass membrane protein</topology>
    </subcellularLocation>
</comment>
<dbReference type="Proteomes" id="UP000018901">
    <property type="component" value="Chromosome"/>
</dbReference>
<dbReference type="STRING" id="880074.BARVI_12725"/>
<keyword evidence="3 6" id="KW-1133">Transmembrane helix</keyword>
<dbReference type="GeneID" id="90530233"/>
<evidence type="ECO:0000313" key="9">
    <source>
        <dbReference type="Proteomes" id="UP000018901"/>
    </source>
</evidence>
<dbReference type="OrthoDB" id="680700at2"/>
<dbReference type="EMBL" id="CP007034">
    <property type="protein sequence ID" value="AHF14005.1"/>
    <property type="molecule type" value="Genomic_DNA"/>
</dbReference>
<dbReference type="RefSeq" id="WP_084547065.1">
    <property type="nucleotide sequence ID" value="NZ_CP007034.1"/>
</dbReference>
<evidence type="ECO:0000256" key="4">
    <source>
        <dbReference type="ARBA" id="ARBA00023136"/>
    </source>
</evidence>
<dbReference type="InterPro" id="IPR007452">
    <property type="entry name" value="TamB_C"/>
</dbReference>
<evidence type="ECO:0000259" key="7">
    <source>
        <dbReference type="Pfam" id="PF04357"/>
    </source>
</evidence>
<dbReference type="GO" id="GO:0009306">
    <property type="term" value="P:protein secretion"/>
    <property type="evidence" value="ECO:0007669"/>
    <property type="project" value="InterPro"/>
</dbReference>
<keyword evidence="4 6" id="KW-0472">Membrane</keyword>
<name>W0ET46_9BACT</name>
<evidence type="ECO:0000256" key="5">
    <source>
        <dbReference type="SAM" id="MobiDB-lite"/>
    </source>
</evidence>
<feature type="region of interest" description="Disordered" evidence="5">
    <location>
        <begin position="639"/>
        <end position="658"/>
    </location>
</feature>
<feature type="domain" description="Translocation and assembly module TamB C-terminal" evidence="7">
    <location>
        <begin position="1047"/>
        <end position="1493"/>
    </location>
</feature>
<reference evidence="8 9" key="1">
    <citation type="submission" date="2013-12" db="EMBL/GenBank/DDBJ databases">
        <authorList>
            <consortium name="DOE Joint Genome Institute"/>
            <person name="Eisen J."/>
            <person name="Huntemann M."/>
            <person name="Han J."/>
            <person name="Chen A."/>
            <person name="Kyrpides N."/>
            <person name="Mavromatis K."/>
            <person name="Markowitz V."/>
            <person name="Palaniappan K."/>
            <person name="Ivanova N."/>
            <person name="Schaumberg A."/>
            <person name="Pati A."/>
            <person name="Liolios K."/>
            <person name="Nordberg H.P."/>
            <person name="Cantor M.N."/>
            <person name="Hua S.X."/>
            <person name="Woyke T."/>
        </authorList>
    </citation>
    <scope>NUCLEOTIDE SEQUENCE [LARGE SCALE GENOMIC DNA]</scope>
    <source>
        <strain evidence="9">DSM 18177</strain>
    </source>
</reference>
<feature type="region of interest" description="Disordered" evidence="5">
    <location>
        <begin position="1507"/>
        <end position="1568"/>
    </location>
</feature>
<keyword evidence="9" id="KW-1185">Reference proteome</keyword>
<dbReference type="Pfam" id="PF04357">
    <property type="entry name" value="TamB"/>
    <property type="match status" value="1"/>
</dbReference>
<evidence type="ECO:0000256" key="1">
    <source>
        <dbReference type="ARBA" id="ARBA00004167"/>
    </source>
</evidence>
<dbReference type="eggNOG" id="COG2911">
    <property type="taxonomic scope" value="Bacteria"/>
</dbReference>
<dbReference type="KEGG" id="bvs:BARVI_12725"/>
<gene>
    <name evidence="8" type="ORF">BARVI_12725</name>
</gene>
<feature type="compositionally biased region" description="Low complexity" evidence="5">
    <location>
        <begin position="1515"/>
        <end position="1529"/>
    </location>
</feature>
<sequence>MRKFYRAFRLFVHIVIISVIAIYTLSYILLSVPGIQDRARQTGVKELSTLLGSPVSIDRIQFSPFNKLELFGVCLPDLKGDTLLYANKVAAGIALSNLIFDKELVFTNIQLFGLDARITRATPDTTTNLQFVIDAFKSNSDKPKEKIKFKINNAIVRRGKIRYDLLSAAPAEPGRFDPHHIEVKNLLSKLSIKSFTGDSVNVSIKRLAFDERSGFSLNRLQFKVEANRQQAQLSDFKIQLPGSHIEIKPLTANLPDSLSTERILNETRFSLQIPHARVSLPDIAPFVPLLDEIETTADLTVHLSGTPNNFYVHTFDFDFGQGSITTHSQIAVKRITDAANRSIVCAPITVNASAEGIEAILPKIPALTGEQRQIISRLGNVRFNGDITNRHRDLTACGTLTTDLGTIHSDVAIEQSQTPGSVHYSGLIETQKFNLNGLFAEGNPYGEIVFKIELDSRKNRYRAPSGELAGTVNYFEYKGYPYENITLNGEFGDNRYNGMARIDDPNGRVQVEGFAWLNRQESEFDLTVQARDINVAELRLMPRYESSKLGFNVTAQFTGNSLDNAEGAVTLDSLTFTQPNDIFKLDRLSIEAHNRQTPKSIAVTSDYLNGWIEGDYHFSTLKQSLQRLITQALPSLMPQSEEAPLNNRQKKSKKKQIREEQIPLNDFKFRFTIEPNMHMAQVFDLPVTFTDRAVIEGEMNSRQSTALVTGQIPHLWYKRRHIEDSFITARQDSTDIFLSVESNTYNKKQVRTTWSLRSKVHRDNLDLVLNWNNDTQSTFYGELNTSTRFSRTPDENELLINTRINPSKLIFNDTVWQMKPAELTVRNKRVEVHDFEISHAPQYILIDGVASDQEDDELNIQLNDVDLDYIFGTLNIKHVSFGGQATGNLVATHLFTGAPRLSTEQFDVTDFAYNDAVFGDLHLFSMWDNDNQGILMKGFVENKEERQTFIDGYIFPTRDSLALSFDPDRLNIAFLRPFVKTVMTDLSGVGSGHIDFYGRFKALNVTGDVYVENFNFGIGYLNTRYTLSDSIHLSPTRIWFDNVTVYDKLRHTAKGSGWLTHHNFKDLAYDISITDARDFLAYDMTERQSPTYYGTIYGNGSAVIKGVPGYNQIDVNMSTGDQSKFTFVLSGSEAAGEYDFITFTNSSKQATETPESQIDSIAIRNNARMLEESTVQENSILALNLQIEATNQARMNLVMDKSTGDMIKATGRGSIRLEFNSMDDDMKLYGSYVLEKGNYNFSLQDIITRDFSIKEGSRVSFHGDPMATNLDISAIYSLTANLLDLDENFANDKELTRTTVPVQTILNVAGDVRRPDLSFDIAFPTLTQDVDRRVRSIISTNDMMNRQIIYLLALNRFYTPDFMNIGQTRNNELVSVASSTLSSQLGNILGQLSDNWNISPNFRSEKGDFSDMEVDLALSSQLLNNRLIFNGNFGYRDNTMNNNTFIGDFDLEYLLNKSGTIRLKAYNHYNDQNYYIKSALTTQGVGIMLRHDFNNWVDLFRRAPRPAAADTGRSAQPAAQPATPAQAPTDSVRNSLPTTMPAVPALPADSVSTVQRQPAVKPDEPKEQ</sequence>
<protein>
    <recommendedName>
        <fullName evidence="7">Translocation and assembly module TamB C-terminal domain-containing protein</fullName>
    </recommendedName>
</protein>
<accession>W0ET46</accession>
<feature type="transmembrane region" description="Helical" evidence="6">
    <location>
        <begin position="7"/>
        <end position="30"/>
    </location>
</feature>
<evidence type="ECO:0000256" key="3">
    <source>
        <dbReference type="ARBA" id="ARBA00022989"/>
    </source>
</evidence>
<dbReference type="PATRIC" id="fig|880074.11.peg.2625"/>
<keyword evidence="2 6" id="KW-0812">Transmembrane</keyword>
<proteinExistence type="predicted"/>